<protein>
    <submittedName>
        <fullName evidence="1">Uncharacterized protein</fullName>
    </submittedName>
</protein>
<sequence length="91" mass="11002">MKGYKYKINECLHDLPMKDYKRAMKIIPKVLNISENTFHNYRNIQIGENKDIPYEKVRKLEIIFGLKERKLENYRIESKTIIQLLKEAPFD</sequence>
<accession>A0ABS9ZSG1</accession>
<reference evidence="1" key="1">
    <citation type="submission" date="2022-03" db="EMBL/GenBank/DDBJ databases">
        <authorList>
            <person name="Woo C.Y."/>
        </authorList>
    </citation>
    <scope>NUCLEOTIDE SEQUENCE</scope>
    <source>
        <strain evidence="1">CYS-01</strain>
    </source>
</reference>
<evidence type="ECO:0000313" key="1">
    <source>
        <dbReference type="EMBL" id="MCJ0741527.1"/>
    </source>
</evidence>
<dbReference type="EMBL" id="JALGBH010000001">
    <property type="protein sequence ID" value="MCJ0741527.1"/>
    <property type="molecule type" value="Genomic_DNA"/>
</dbReference>
<evidence type="ECO:0000313" key="2">
    <source>
        <dbReference type="Proteomes" id="UP001165460"/>
    </source>
</evidence>
<organism evidence="1 2">
    <name type="scientific">Pedobacter montanisoli</name>
    <dbReference type="NCBI Taxonomy" id="2923277"/>
    <lineage>
        <taxon>Bacteria</taxon>
        <taxon>Pseudomonadati</taxon>
        <taxon>Bacteroidota</taxon>
        <taxon>Sphingobacteriia</taxon>
        <taxon>Sphingobacteriales</taxon>
        <taxon>Sphingobacteriaceae</taxon>
        <taxon>Pedobacter</taxon>
    </lineage>
</organism>
<comment type="caution">
    <text evidence="1">The sequence shown here is derived from an EMBL/GenBank/DDBJ whole genome shotgun (WGS) entry which is preliminary data.</text>
</comment>
<dbReference type="Proteomes" id="UP001165460">
    <property type="component" value="Unassembled WGS sequence"/>
</dbReference>
<keyword evidence="2" id="KW-1185">Reference proteome</keyword>
<dbReference type="RefSeq" id="WP_243358542.1">
    <property type="nucleotide sequence ID" value="NZ_JALGBH010000001.1"/>
</dbReference>
<proteinExistence type="predicted"/>
<name>A0ABS9ZSG1_9SPHI</name>
<gene>
    <name evidence="1" type="ORF">MMF97_02310</name>
</gene>